<sequence length="89" mass="9965">MVPNGEAHPTTKRCCGNWDQPDSDSVTPTTDAVNKLLTSNKSFFFESSIVANFLRICDVFLDHVSFIYCNNGKVAKVGTFVKFNDNNRE</sequence>
<feature type="region of interest" description="Disordered" evidence="1">
    <location>
        <begin position="1"/>
        <end position="24"/>
    </location>
</feature>
<dbReference type="AlphaFoldDB" id="A0A8H3L6N6"/>
<evidence type="ECO:0000313" key="3">
    <source>
        <dbReference type="Proteomes" id="UP000615446"/>
    </source>
</evidence>
<accession>A0A8H3L6N6</accession>
<dbReference type="EMBL" id="BLAL01000047">
    <property type="protein sequence ID" value="GES80145.1"/>
    <property type="molecule type" value="Genomic_DNA"/>
</dbReference>
<name>A0A8H3L6N6_9GLOM</name>
<organism evidence="2 3">
    <name type="scientific">Rhizophagus clarus</name>
    <dbReference type="NCBI Taxonomy" id="94130"/>
    <lineage>
        <taxon>Eukaryota</taxon>
        <taxon>Fungi</taxon>
        <taxon>Fungi incertae sedis</taxon>
        <taxon>Mucoromycota</taxon>
        <taxon>Glomeromycotina</taxon>
        <taxon>Glomeromycetes</taxon>
        <taxon>Glomerales</taxon>
        <taxon>Glomeraceae</taxon>
        <taxon>Rhizophagus</taxon>
    </lineage>
</organism>
<dbReference type="Proteomes" id="UP000615446">
    <property type="component" value="Unassembled WGS sequence"/>
</dbReference>
<reference evidence="2" key="1">
    <citation type="submission" date="2019-10" db="EMBL/GenBank/DDBJ databases">
        <title>Conservation and host-specific expression of non-tandemly repeated heterogenous ribosome RNA gene in arbuscular mycorrhizal fungi.</title>
        <authorList>
            <person name="Maeda T."/>
            <person name="Kobayashi Y."/>
            <person name="Nakagawa T."/>
            <person name="Ezawa T."/>
            <person name="Yamaguchi K."/>
            <person name="Bino T."/>
            <person name="Nishimoto Y."/>
            <person name="Shigenobu S."/>
            <person name="Kawaguchi M."/>
        </authorList>
    </citation>
    <scope>NUCLEOTIDE SEQUENCE</scope>
    <source>
        <strain evidence="2">HR1</strain>
    </source>
</reference>
<gene>
    <name evidence="2" type="ORF">RCL2_000744100</name>
</gene>
<evidence type="ECO:0000313" key="2">
    <source>
        <dbReference type="EMBL" id="GES80145.1"/>
    </source>
</evidence>
<protein>
    <submittedName>
        <fullName evidence="2">Uncharacterized protein</fullName>
    </submittedName>
</protein>
<comment type="caution">
    <text evidence="2">The sequence shown here is derived from an EMBL/GenBank/DDBJ whole genome shotgun (WGS) entry which is preliminary data.</text>
</comment>
<evidence type="ECO:0000256" key="1">
    <source>
        <dbReference type="SAM" id="MobiDB-lite"/>
    </source>
</evidence>
<proteinExistence type="predicted"/>